<accession>A0A5E4D3D7</accession>
<feature type="region of interest" description="Disordered" evidence="1">
    <location>
        <begin position="61"/>
        <end position="115"/>
    </location>
</feature>
<dbReference type="AlphaFoldDB" id="A0A5E4D3D7"/>
<dbReference type="EMBL" id="CABDUW010003047">
    <property type="protein sequence ID" value="VTJ88626.1"/>
    <property type="molecule type" value="Genomic_DNA"/>
</dbReference>
<proteinExistence type="predicted"/>
<feature type="non-terminal residue" evidence="2">
    <location>
        <position position="182"/>
    </location>
</feature>
<evidence type="ECO:0000313" key="3">
    <source>
        <dbReference type="Proteomes" id="UP000335636"/>
    </source>
</evidence>
<keyword evidence="3" id="KW-1185">Reference proteome</keyword>
<dbReference type="Proteomes" id="UP000335636">
    <property type="component" value="Unassembled WGS sequence"/>
</dbReference>
<evidence type="ECO:0000256" key="1">
    <source>
        <dbReference type="SAM" id="MobiDB-lite"/>
    </source>
</evidence>
<reference evidence="2" key="1">
    <citation type="submission" date="2019-04" db="EMBL/GenBank/DDBJ databases">
        <authorList>
            <person name="Alioto T."/>
            <person name="Alioto T."/>
        </authorList>
    </citation>
    <scope>NUCLEOTIDE SEQUENCE [LARGE SCALE GENOMIC DNA]</scope>
</reference>
<gene>
    <name evidence="2" type="ORF">MONAX_5E038998</name>
</gene>
<protein>
    <submittedName>
        <fullName evidence="2">Uncharacterized protein</fullName>
    </submittedName>
</protein>
<sequence>MSPQAVPGNGLTPSYWAVTRHCCLWTHWKPGPGVGRGSVSRAFCEGLSYCVTTGTTTVVDPAAKTPRTKDVLSSPPCGQQGPPLESPHRGPSISAHQPEPGHSRSPPAGGFGGFEVTAQPHRALCLGLQQLLHRARHPQQKQSQLSTPRARGLQPHPGLNQWAAPTKLPQQGPPEIFASERA</sequence>
<evidence type="ECO:0000313" key="2">
    <source>
        <dbReference type="EMBL" id="VTJ88626.1"/>
    </source>
</evidence>
<comment type="caution">
    <text evidence="2">The sequence shown here is derived from an EMBL/GenBank/DDBJ whole genome shotgun (WGS) entry which is preliminary data.</text>
</comment>
<feature type="region of interest" description="Disordered" evidence="1">
    <location>
        <begin position="134"/>
        <end position="182"/>
    </location>
</feature>
<name>A0A5E4D3D7_MARMO</name>
<organism evidence="2 3">
    <name type="scientific">Marmota monax</name>
    <name type="common">Woodchuck</name>
    <dbReference type="NCBI Taxonomy" id="9995"/>
    <lineage>
        <taxon>Eukaryota</taxon>
        <taxon>Metazoa</taxon>
        <taxon>Chordata</taxon>
        <taxon>Craniata</taxon>
        <taxon>Vertebrata</taxon>
        <taxon>Euteleostomi</taxon>
        <taxon>Mammalia</taxon>
        <taxon>Eutheria</taxon>
        <taxon>Euarchontoglires</taxon>
        <taxon>Glires</taxon>
        <taxon>Rodentia</taxon>
        <taxon>Sciuromorpha</taxon>
        <taxon>Sciuridae</taxon>
        <taxon>Xerinae</taxon>
        <taxon>Marmotini</taxon>
        <taxon>Marmota</taxon>
    </lineage>
</organism>